<comment type="similarity">
    <text evidence="2 14">Belongs to the SMDT1/EMRE family.</text>
</comment>
<accession>B3N680</accession>
<evidence type="ECO:0000256" key="1">
    <source>
        <dbReference type="ARBA" id="ARBA00004434"/>
    </source>
</evidence>
<keyword evidence="11 14" id="KW-0406">Ion transport</keyword>
<keyword evidence="8 14" id="KW-0106">Calcium</keyword>
<evidence type="ECO:0000256" key="5">
    <source>
        <dbReference type="ARBA" id="ARBA00022568"/>
    </source>
</evidence>
<dbReference type="InterPro" id="IPR018782">
    <property type="entry name" value="MCU_reg"/>
</dbReference>
<evidence type="ECO:0000313" key="15">
    <source>
        <dbReference type="EMBL" id="EDV59167.1"/>
    </source>
</evidence>
<dbReference type="GO" id="GO:1990246">
    <property type="term" value="C:uniplex complex"/>
    <property type="evidence" value="ECO:0007669"/>
    <property type="project" value="UniProtKB-UniRule"/>
</dbReference>
<dbReference type="Pfam" id="PF10161">
    <property type="entry name" value="DDDD"/>
    <property type="match status" value="1"/>
</dbReference>
<keyword evidence="4 14" id="KW-0813">Transport</keyword>
<dbReference type="HOGENOM" id="CLU_2852008_0_0_1"/>
<keyword evidence="6 14" id="KW-0812">Transmembrane</keyword>
<evidence type="ECO:0000256" key="13">
    <source>
        <dbReference type="ARBA" id="ARBA00023136"/>
    </source>
</evidence>
<feature type="transmembrane region" description="Helical" evidence="14">
    <location>
        <begin position="24"/>
        <end position="42"/>
    </location>
</feature>
<evidence type="ECO:0000256" key="9">
    <source>
        <dbReference type="ARBA" id="ARBA00022946"/>
    </source>
</evidence>
<keyword evidence="16" id="KW-1185">Reference proteome</keyword>
<reference evidence="15 16" key="2">
    <citation type="journal article" date="2008" name="Bioinformatics">
        <title>Assembly reconciliation.</title>
        <authorList>
            <person name="Zimin A.V."/>
            <person name="Smith D.R."/>
            <person name="Sutton G."/>
            <person name="Yorke J.A."/>
        </authorList>
    </citation>
    <scope>NUCLEOTIDE SEQUENCE [LARGE SCALE GENOMIC DNA]</scope>
    <source>
        <strain evidence="15 16">TSC#14021-0224.01</strain>
    </source>
</reference>
<dbReference type="PhylomeDB" id="B3N680"/>
<evidence type="ECO:0000256" key="11">
    <source>
        <dbReference type="ARBA" id="ARBA00023065"/>
    </source>
</evidence>
<proteinExistence type="inferred from homology"/>
<keyword evidence="9 14" id="KW-0809">Transit peptide</keyword>
<evidence type="ECO:0000256" key="4">
    <source>
        <dbReference type="ARBA" id="ARBA00022448"/>
    </source>
</evidence>
<name>B3N680_DROER</name>
<dbReference type="OrthoDB" id="7816824at2759"/>
<keyword evidence="7 14" id="KW-0999">Mitochondrion inner membrane</keyword>
<evidence type="ECO:0000256" key="7">
    <source>
        <dbReference type="ARBA" id="ARBA00022792"/>
    </source>
</evidence>
<comment type="subcellular location">
    <subcellularLocation>
        <location evidence="1 14">Mitochondrion inner membrane</location>
        <topology evidence="1 14">Single-pass membrane protein</topology>
    </subcellularLocation>
</comment>
<evidence type="ECO:0000256" key="10">
    <source>
        <dbReference type="ARBA" id="ARBA00022989"/>
    </source>
</evidence>
<sequence length="65" mass="7341">MPFGGDNFKDFKELNKIPKDNNKYKYIAVLIVVLPGIILGGFMGKKLAQFLEVFDLYAPDISDDD</sequence>
<evidence type="ECO:0000256" key="12">
    <source>
        <dbReference type="ARBA" id="ARBA00023128"/>
    </source>
</evidence>
<evidence type="ECO:0000256" key="3">
    <source>
        <dbReference type="ARBA" id="ARBA00022180"/>
    </source>
</evidence>
<dbReference type="PANTHER" id="PTHR33904:SF1">
    <property type="entry name" value="ESSENTIAL MCU REGULATOR, MITOCHONDRIAL"/>
    <property type="match status" value="1"/>
</dbReference>
<dbReference type="Proteomes" id="UP000008711">
    <property type="component" value="Unassembled WGS sequence"/>
</dbReference>
<reference evidence="15 16" key="1">
    <citation type="journal article" date="2007" name="Nature">
        <title>Evolution of genes and genomes on the Drosophila phylogeny.</title>
        <authorList>
            <consortium name="Drosophila 12 Genomes Consortium"/>
            <person name="Clark A.G."/>
            <person name="Eisen M.B."/>
            <person name="Smith D.R."/>
            <person name="Bergman C.M."/>
            <person name="Oliver B."/>
            <person name="Markow T.A."/>
            <person name="Kaufman T.C."/>
            <person name="Kellis M."/>
            <person name="Gelbart W."/>
            <person name="Iyer V.N."/>
            <person name="Pollard D.A."/>
            <person name="Sackton T.B."/>
            <person name="Larracuente A.M."/>
            <person name="Singh N.D."/>
            <person name="Abad J.P."/>
            <person name="Abt D.N."/>
            <person name="Adryan B."/>
            <person name="Aguade M."/>
            <person name="Akashi H."/>
            <person name="Anderson W.W."/>
            <person name="Aquadro C.F."/>
            <person name="Ardell D.H."/>
            <person name="Arguello R."/>
            <person name="Artieri C.G."/>
            <person name="Barbash D.A."/>
            <person name="Barker D."/>
            <person name="Barsanti P."/>
            <person name="Batterham P."/>
            <person name="Batzoglou S."/>
            <person name="Begun D."/>
            <person name="Bhutkar A."/>
            <person name="Blanco E."/>
            <person name="Bosak S.A."/>
            <person name="Bradley R.K."/>
            <person name="Brand A.D."/>
            <person name="Brent M.R."/>
            <person name="Brooks A.N."/>
            <person name="Brown R.H."/>
            <person name="Butlin R.K."/>
            <person name="Caggese C."/>
            <person name="Calvi B.R."/>
            <person name="Bernardo de Carvalho A."/>
            <person name="Caspi A."/>
            <person name="Castrezana S."/>
            <person name="Celniker S.E."/>
            <person name="Chang J.L."/>
            <person name="Chapple C."/>
            <person name="Chatterji S."/>
            <person name="Chinwalla A."/>
            <person name="Civetta A."/>
            <person name="Clifton S.W."/>
            <person name="Comeron J.M."/>
            <person name="Costello J.C."/>
            <person name="Coyne J.A."/>
            <person name="Daub J."/>
            <person name="David R.G."/>
            <person name="Delcher A.L."/>
            <person name="Delehaunty K."/>
            <person name="Do C.B."/>
            <person name="Ebling H."/>
            <person name="Edwards K."/>
            <person name="Eickbush T."/>
            <person name="Evans J.D."/>
            <person name="Filipski A."/>
            <person name="Findeiss S."/>
            <person name="Freyhult E."/>
            <person name="Fulton L."/>
            <person name="Fulton R."/>
            <person name="Garcia A.C."/>
            <person name="Gardiner A."/>
            <person name="Garfield D.A."/>
            <person name="Garvin B.E."/>
            <person name="Gibson G."/>
            <person name="Gilbert D."/>
            <person name="Gnerre S."/>
            <person name="Godfrey J."/>
            <person name="Good R."/>
            <person name="Gotea V."/>
            <person name="Gravely B."/>
            <person name="Greenberg A.J."/>
            <person name="Griffiths-Jones S."/>
            <person name="Gross S."/>
            <person name="Guigo R."/>
            <person name="Gustafson E.A."/>
            <person name="Haerty W."/>
            <person name="Hahn M.W."/>
            <person name="Halligan D.L."/>
            <person name="Halpern A.L."/>
            <person name="Halter G.M."/>
            <person name="Han M.V."/>
            <person name="Heger A."/>
            <person name="Hillier L."/>
            <person name="Hinrichs A.S."/>
            <person name="Holmes I."/>
            <person name="Hoskins R.A."/>
            <person name="Hubisz M.J."/>
            <person name="Hultmark D."/>
            <person name="Huntley M.A."/>
            <person name="Jaffe D.B."/>
            <person name="Jagadeeshan S."/>
            <person name="Jeck W.R."/>
            <person name="Johnson J."/>
            <person name="Jones C.D."/>
            <person name="Jordan W.C."/>
            <person name="Karpen G.H."/>
            <person name="Kataoka E."/>
            <person name="Keightley P.D."/>
            <person name="Kheradpour P."/>
            <person name="Kirkness E.F."/>
            <person name="Koerich L.B."/>
            <person name="Kristiansen K."/>
            <person name="Kudrna D."/>
            <person name="Kulathinal R.J."/>
            <person name="Kumar S."/>
            <person name="Kwok R."/>
            <person name="Lander E."/>
            <person name="Langley C.H."/>
            <person name="Lapoint R."/>
            <person name="Lazzaro B.P."/>
            <person name="Lee S.J."/>
            <person name="Levesque L."/>
            <person name="Li R."/>
            <person name="Lin C.F."/>
            <person name="Lin M.F."/>
            <person name="Lindblad-Toh K."/>
            <person name="Llopart A."/>
            <person name="Long M."/>
            <person name="Low L."/>
            <person name="Lozovsky E."/>
            <person name="Lu J."/>
            <person name="Luo M."/>
            <person name="Machado C.A."/>
            <person name="Makalowski W."/>
            <person name="Marzo M."/>
            <person name="Matsuda M."/>
            <person name="Matzkin L."/>
            <person name="McAllister B."/>
            <person name="McBride C.S."/>
            <person name="McKernan B."/>
            <person name="McKernan K."/>
            <person name="Mendez-Lago M."/>
            <person name="Minx P."/>
            <person name="Mollenhauer M.U."/>
            <person name="Montooth K."/>
            <person name="Mount S.M."/>
            <person name="Mu X."/>
            <person name="Myers E."/>
            <person name="Negre B."/>
            <person name="Newfeld S."/>
            <person name="Nielsen R."/>
            <person name="Noor M.A."/>
            <person name="O'Grady P."/>
            <person name="Pachter L."/>
            <person name="Papaceit M."/>
            <person name="Parisi M.J."/>
            <person name="Parisi M."/>
            <person name="Parts L."/>
            <person name="Pedersen J.S."/>
            <person name="Pesole G."/>
            <person name="Phillippy A.M."/>
            <person name="Ponting C.P."/>
            <person name="Pop M."/>
            <person name="Porcelli D."/>
            <person name="Powell J.R."/>
            <person name="Prohaska S."/>
            <person name="Pruitt K."/>
            <person name="Puig M."/>
            <person name="Quesneville H."/>
            <person name="Ram K.R."/>
            <person name="Rand D."/>
            <person name="Rasmussen M.D."/>
            <person name="Reed L.K."/>
            <person name="Reenan R."/>
            <person name="Reily A."/>
            <person name="Remington K.A."/>
            <person name="Rieger T.T."/>
            <person name="Ritchie M.G."/>
            <person name="Robin C."/>
            <person name="Rogers Y.H."/>
            <person name="Rohde C."/>
            <person name="Rozas J."/>
            <person name="Rubenfield M.J."/>
            <person name="Ruiz A."/>
            <person name="Russo S."/>
            <person name="Salzberg S.L."/>
            <person name="Sanchez-Gracia A."/>
            <person name="Saranga D.J."/>
            <person name="Sato H."/>
            <person name="Schaeffer S.W."/>
            <person name="Schatz M.C."/>
            <person name="Schlenke T."/>
            <person name="Schwartz R."/>
            <person name="Segarra C."/>
            <person name="Singh R.S."/>
            <person name="Sirot L."/>
            <person name="Sirota M."/>
            <person name="Sisneros N.B."/>
            <person name="Smith C.D."/>
            <person name="Smith T.F."/>
            <person name="Spieth J."/>
            <person name="Stage D.E."/>
            <person name="Stark A."/>
            <person name="Stephan W."/>
            <person name="Strausberg R.L."/>
            <person name="Strempel S."/>
            <person name="Sturgill D."/>
            <person name="Sutton G."/>
            <person name="Sutton G.G."/>
            <person name="Tao W."/>
            <person name="Teichmann S."/>
            <person name="Tobari Y.N."/>
            <person name="Tomimura Y."/>
            <person name="Tsolas J.M."/>
            <person name="Valente V.L."/>
            <person name="Venter E."/>
            <person name="Venter J.C."/>
            <person name="Vicario S."/>
            <person name="Vieira F.G."/>
            <person name="Vilella A.J."/>
            <person name="Villasante A."/>
            <person name="Walenz B."/>
            <person name="Wang J."/>
            <person name="Wasserman M."/>
            <person name="Watts T."/>
            <person name="Wilson D."/>
            <person name="Wilson R.K."/>
            <person name="Wing R.A."/>
            <person name="Wolfner M.F."/>
            <person name="Wong A."/>
            <person name="Wong G.K."/>
            <person name="Wu C.I."/>
            <person name="Wu G."/>
            <person name="Yamamoto D."/>
            <person name="Yang H.P."/>
            <person name="Yang S.P."/>
            <person name="Yorke J.A."/>
            <person name="Yoshida K."/>
            <person name="Zdobnov E."/>
            <person name="Zhang P."/>
            <person name="Zhang Y."/>
            <person name="Zimin A.V."/>
            <person name="Baldwin J."/>
            <person name="Abdouelleil A."/>
            <person name="Abdulkadir J."/>
            <person name="Abebe A."/>
            <person name="Abera B."/>
            <person name="Abreu J."/>
            <person name="Acer S.C."/>
            <person name="Aftuck L."/>
            <person name="Alexander A."/>
            <person name="An P."/>
            <person name="Anderson E."/>
            <person name="Anderson S."/>
            <person name="Arachi H."/>
            <person name="Azer M."/>
            <person name="Bachantsang P."/>
            <person name="Barry A."/>
            <person name="Bayul T."/>
            <person name="Berlin A."/>
            <person name="Bessette D."/>
            <person name="Bloom T."/>
            <person name="Blye J."/>
            <person name="Boguslavskiy L."/>
            <person name="Bonnet C."/>
            <person name="Boukhgalter B."/>
            <person name="Bourzgui I."/>
            <person name="Brown A."/>
            <person name="Cahill P."/>
            <person name="Channer S."/>
            <person name="Cheshatsang Y."/>
            <person name="Chuda L."/>
            <person name="Citroen M."/>
            <person name="Collymore A."/>
            <person name="Cooke P."/>
            <person name="Costello M."/>
            <person name="D'Aco K."/>
            <person name="Daza R."/>
            <person name="De Haan G."/>
            <person name="DeGray S."/>
            <person name="DeMaso C."/>
            <person name="Dhargay N."/>
            <person name="Dooley K."/>
            <person name="Dooley E."/>
            <person name="Doricent M."/>
            <person name="Dorje P."/>
            <person name="Dorjee K."/>
            <person name="Dupes A."/>
            <person name="Elong R."/>
            <person name="Falk J."/>
            <person name="Farina A."/>
            <person name="Faro S."/>
            <person name="Ferguson D."/>
            <person name="Fisher S."/>
            <person name="Foley C.D."/>
            <person name="Franke A."/>
            <person name="Friedrich D."/>
            <person name="Gadbois L."/>
            <person name="Gearin G."/>
            <person name="Gearin C.R."/>
            <person name="Giannoukos G."/>
            <person name="Goode T."/>
            <person name="Graham J."/>
            <person name="Grandbois E."/>
            <person name="Grewal S."/>
            <person name="Gyaltsen K."/>
            <person name="Hafez N."/>
            <person name="Hagos B."/>
            <person name="Hall J."/>
            <person name="Henson C."/>
            <person name="Hollinger A."/>
            <person name="Honan T."/>
            <person name="Huard M.D."/>
            <person name="Hughes L."/>
            <person name="Hurhula B."/>
            <person name="Husby M.E."/>
            <person name="Kamat A."/>
            <person name="Kanga B."/>
            <person name="Kashin S."/>
            <person name="Khazanovich D."/>
            <person name="Kisner P."/>
            <person name="Lance K."/>
            <person name="Lara M."/>
            <person name="Lee W."/>
            <person name="Lennon N."/>
            <person name="Letendre F."/>
            <person name="LeVine R."/>
            <person name="Lipovsky A."/>
            <person name="Liu X."/>
            <person name="Liu J."/>
            <person name="Liu S."/>
            <person name="Lokyitsang T."/>
            <person name="Lokyitsang Y."/>
            <person name="Lubonja R."/>
            <person name="Lui A."/>
            <person name="MacDonald P."/>
            <person name="Magnisalis V."/>
            <person name="Maru K."/>
            <person name="Matthews C."/>
            <person name="McCusker W."/>
            <person name="McDonough S."/>
            <person name="Mehta T."/>
            <person name="Meldrim J."/>
            <person name="Meneus L."/>
            <person name="Mihai O."/>
            <person name="Mihalev A."/>
            <person name="Mihova T."/>
            <person name="Mittelman R."/>
            <person name="Mlenga V."/>
            <person name="Montmayeur A."/>
            <person name="Mulrain L."/>
            <person name="Navidi A."/>
            <person name="Naylor J."/>
            <person name="Negash T."/>
            <person name="Nguyen T."/>
            <person name="Nguyen N."/>
            <person name="Nicol R."/>
            <person name="Norbu C."/>
            <person name="Norbu N."/>
            <person name="Novod N."/>
            <person name="O'Neill B."/>
            <person name="Osman S."/>
            <person name="Markiewicz E."/>
            <person name="Oyono O.L."/>
            <person name="Patti C."/>
            <person name="Phunkhang P."/>
            <person name="Pierre F."/>
            <person name="Priest M."/>
            <person name="Raghuraman S."/>
            <person name="Rege F."/>
            <person name="Reyes R."/>
            <person name="Rise C."/>
            <person name="Rogov P."/>
            <person name="Ross K."/>
            <person name="Ryan E."/>
            <person name="Settipalli S."/>
            <person name="Shea T."/>
            <person name="Sherpa N."/>
            <person name="Shi L."/>
            <person name="Shih D."/>
            <person name="Sparrow T."/>
            <person name="Spaulding J."/>
            <person name="Stalker J."/>
            <person name="Stange-Thomann N."/>
            <person name="Stavropoulos S."/>
            <person name="Stone C."/>
            <person name="Strader C."/>
            <person name="Tesfaye S."/>
            <person name="Thomson T."/>
            <person name="Thoulutsang Y."/>
            <person name="Thoulutsang D."/>
            <person name="Topham K."/>
            <person name="Topping I."/>
            <person name="Tsamla T."/>
            <person name="Vassiliev H."/>
            <person name="Vo A."/>
            <person name="Wangchuk T."/>
            <person name="Wangdi T."/>
            <person name="Weiand M."/>
            <person name="Wilkinson J."/>
            <person name="Wilson A."/>
            <person name="Yadav S."/>
            <person name="Young G."/>
            <person name="Yu Q."/>
            <person name="Zembek L."/>
            <person name="Zhong D."/>
            <person name="Zimmer A."/>
            <person name="Zwirko Z."/>
            <person name="Jaffe D.B."/>
            <person name="Alvarez P."/>
            <person name="Brockman W."/>
            <person name="Butler J."/>
            <person name="Chin C."/>
            <person name="Gnerre S."/>
            <person name="Grabherr M."/>
            <person name="Kleber M."/>
            <person name="Mauceli E."/>
            <person name="MacCallum I."/>
        </authorList>
    </citation>
    <scope>NUCLEOTIDE SEQUENCE [LARGE SCALE GENOMIC DNA]</scope>
    <source>
        <strain evidence="15 16">TSC#14021-0224.01</strain>
    </source>
</reference>
<keyword evidence="13 14" id="KW-0472">Membrane</keyword>
<dbReference type="PANTHER" id="PTHR33904">
    <property type="entry name" value="ESSENTIAL MCU REGULATOR, MITOCHONDRIAL"/>
    <property type="match status" value="1"/>
</dbReference>
<dbReference type="OMA" id="GGYMGKK"/>
<dbReference type="AlphaFoldDB" id="B3N680"/>
<comment type="subunit">
    <text evidence="14">Component of the uniplex complex. Interacts (via the transmembrane region) with MCU (via the first transmembrane region); the interaction is direct.</text>
</comment>
<organism evidence="15 16">
    <name type="scientific">Drosophila erecta</name>
    <name type="common">Fruit fly</name>
    <dbReference type="NCBI Taxonomy" id="7220"/>
    <lineage>
        <taxon>Eukaryota</taxon>
        <taxon>Metazoa</taxon>
        <taxon>Ecdysozoa</taxon>
        <taxon>Arthropoda</taxon>
        <taxon>Hexapoda</taxon>
        <taxon>Insecta</taxon>
        <taxon>Pterygota</taxon>
        <taxon>Neoptera</taxon>
        <taxon>Endopterygota</taxon>
        <taxon>Diptera</taxon>
        <taxon>Brachycera</taxon>
        <taxon>Muscomorpha</taxon>
        <taxon>Ephydroidea</taxon>
        <taxon>Drosophilidae</taxon>
        <taxon>Drosophila</taxon>
        <taxon>Sophophora</taxon>
    </lineage>
</organism>
<evidence type="ECO:0000256" key="6">
    <source>
        <dbReference type="ARBA" id="ARBA00022692"/>
    </source>
</evidence>
<keyword evidence="12 14" id="KW-0496">Mitochondrion</keyword>
<gene>
    <name evidence="15" type="primary">Dere\GG10450</name>
    <name evidence="15" type="synonym">dere_GLEANR_10374</name>
    <name evidence="15" type="synonym">GG10450</name>
    <name evidence="15" type="ORF">Dere_GG10450</name>
</gene>
<keyword evidence="5 14" id="KW-0109">Calcium transport</keyword>
<evidence type="ECO:0000313" key="16">
    <source>
        <dbReference type="Proteomes" id="UP000008711"/>
    </source>
</evidence>
<evidence type="ECO:0000256" key="2">
    <source>
        <dbReference type="ARBA" id="ARBA00008958"/>
    </source>
</evidence>
<evidence type="ECO:0000256" key="8">
    <source>
        <dbReference type="ARBA" id="ARBA00022837"/>
    </source>
</evidence>
<evidence type="ECO:0000256" key="14">
    <source>
        <dbReference type="RuleBase" id="RU369077"/>
    </source>
</evidence>
<protein>
    <recommendedName>
        <fullName evidence="3 14">Essential MCU regulator, mitochondrial</fullName>
    </recommendedName>
    <alternativeName>
        <fullName evidence="14">Single-pass membrane protein with aspartate-rich tail 1, mitochondrial</fullName>
    </alternativeName>
</protein>
<dbReference type="GO" id="GO:0051560">
    <property type="term" value="P:mitochondrial calcium ion homeostasis"/>
    <property type="evidence" value="ECO:0007669"/>
    <property type="project" value="UniProtKB-UniRule"/>
</dbReference>
<dbReference type="EMBL" id="CH954177">
    <property type="protein sequence ID" value="EDV59167.1"/>
    <property type="molecule type" value="Genomic_DNA"/>
</dbReference>
<dbReference type="GO" id="GO:0036444">
    <property type="term" value="P:calcium import into the mitochondrion"/>
    <property type="evidence" value="ECO:0007669"/>
    <property type="project" value="UniProtKB-UniRule"/>
</dbReference>
<keyword evidence="10 14" id="KW-1133">Transmembrane helix</keyword>
<comment type="function">
    <text evidence="14">Essential regulatory subunit of the mitochondrial calcium uniporter complex (uniplex), a complex that mediates calcium uptake into mitochondria.</text>
</comment>